<dbReference type="EMBL" id="JAAIWM010000002">
    <property type="protein sequence ID" value="NEY71825.1"/>
    <property type="molecule type" value="Genomic_DNA"/>
</dbReference>
<protein>
    <submittedName>
        <fullName evidence="3">Sporulation protein</fullName>
    </submittedName>
</protein>
<dbReference type="Pfam" id="PF10646">
    <property type="entry name" value="Germane"/>
    <property type="match status" value="2"/>
</dbReference>
<dbReference type="SMART" id="SM00909">
    <property type="entry name" value="Germane"/>
    <property type="match status" value="2"/>
</dbReference>
<dbReference type="PROSITE" id="PS51257">
    <property type="entry name" value="PROKAR_LIPOPROTEIN"/>
    <property type="match status" value="1"/>
</dbReference>
<dbReference type="AlphaFoldDB" id="A0A6M0Q665"/>
<accession>A0A6M0Q665</accession>
<evidence type="ECO:0000259" key="2">
    <source>
        <dbReference type="SMART" id="SM00909"/>
    </source>
</evidence>
<organism evidence="3 4">
    <name type="scientific">Bacillus mesophilus</name>
    <dbReference type="NCBI Taxonomy" id="1808955"/>
    <lineage>
        <taxon>Bacteria</taxon>
        <taxon>Bacillati</taxon>
        <taxon>Bacillota</taxon>
        <taxon>Bacilli</taxon>
        <taxon>Bacillales</taxon>
        <taxon>Bacillaceae</taxon>
        <taxon>Bacillus</taxon>
    </lineage>
</organism>
<comment type="caution">
    <text evidence="3">The sequence shown here is derived from an EMBL/GenBank/DDBJ whole genome shotgun (WGS) entry which is preliminary data.</text>
</comment>
<dbReference type="Proteomes" id="UP000481043">
    <property type="component" value="Unassembled WGS sequence"/>
</dbReference>
<proteinExistence type="predicted"/>
<reference evidence="3 4" key="1">
    <citation type="submission" date="2020-02" db="EMBL/GenBank/DDBJ databases">
        <title>Bacillus aquiflavi sp. nov., isolated from yellow water of strong flavor Chinese baijiu in Yibin region of China.</title>
        <authorList>
            <person name="Xie J."/>
        </authorList>
    </citation>
    <scope>NUCLEOTIDE SEQUENCE [LARGE SCALE GENOMIC DNA]</scope>
    <source>
        <strain evidence="3 4">SA4</strain>
    </source>
</reference>
<sequence length="359" mass="39024">MSKLPKAKIVTTVLASSVLLSGCGLFGGEQATQEIDPPQIVSYEDDATAVEEGTDKEGVAVDNQDEVMAETVTRELYLIDANGLVVPQTFELPKSESAAKQVLQYLVDGGPVNNMLPDGFRAVLPPDTEMSTNLLEDGTLVVDFSPEFTQYKAEDEVKILQSITWTLTQFDSVKNVKIKVNGHEQDVMPVNNTPIMDGLSRADGINVDNSEVVDVMKSELVTLYFLSQEGENTYYVPITRRVNEISGDKIAATVNELVQGPSLISGLLTEFNSEAKLLSEPVYNDGVLTLNFNEAIFSNLEQTQISSHVLNSLVLSLTEQEGIESVAIQVNGKGELVTDSGENLTEPVTRPQTVNTGEF</sequence>
<feature type="domain" description="GerMN" evidence="2">
    <location>
        <begin position="250"/>
        <end position="339"/>
    </location>
</feature>
<dbReference type="RefSeq" id="WP_163179249.1">
    <property type="nucleotide sequence ID" value="NZ_JAAIWM010000002.1"/>
</dbReference>
<evidence type="ECO:0000313" key="3">
    <source>
        <dbReference type="EMBL" id="NEY71825.1"/>
    </source>
</evidence>
<keyword evidence="4" id="KW-1185">Reference proteome</keyword>
<name>A0A6M0Q665_9BACI</name>
<feature type="region of interest" description="Disordered" evidence="1">
    <location>
        <begin position="339"/>
        <end position="359"/>
    </location>
</feature>
<evidence type="ECO:0000313" key="4">
    <source>
        <dbReference type="Proteomes" id="UP000481043"/>
    </source>
</evidence>
<evidence type="ECO:0000256" key="1">
    <source>
        <dbReference type="SAM" id="MobiDB-lite"/>
    </source>
</evidence>
<feature type="domain" description="GerMN" evidence="2">
    <location>
        <begin position="99"/>
        <end position="189"/>
    </location>
</feature>
<gene>
    <name evidence="3" type="ORF">G4D63_08710</name>
</gene>
<dbReference type="InterPro" id="IPR019606">
    <property type="entry name" value="GerMN"/>
</dbReference>
<feature type="compositionally biased region" description="Polar residues" evidence="1">
    <location>
        <begin position="350"/>
        <end position="359"/>
    </location>
</feature>